<evidence type="ECO:0000259" key="4">
    <source>
        <dbReference type="PROSITE" id="PS50290"/>
    </source>
</evidence>
<dbReference type="GO" id="GO:0005886">
    <property type="term" value="C:plasma membrane"/>
    <property type="evidence" value="ECO:0007669"/>
    <property type="project" value="TreeGrafter"/>
</dbReference>
<keyword evidence="1" id="KW-0808">Transferase</keyword>
<evidence type="ECO:0000313" key="6">
    <source>
        <dbReference type="Proteomes" id="UP001178507"/>
    </source>
</evidence>
<organism evidence="5 6">
    <name type="scientific">Effrenium voratum</name>
    <dbReference type="NCBI Taxonomy" id="2562239"/>
    <lineage>
        <taxon>Eukaryota</taxon>
        <taxon>Sar</taxon>
        <taxon>Alveolata</taxon>
        <taxon>Dinophyceae</taxon>
        <taxon>Suessiales</taxon>
        <taxon>Symbiodiniaceae</taxon>
        <taxon>Effrenium</taxon>
    </lineage>
</organism>
<reference evidence="5" key="1">
    <citation type="submission" date="2023-08" db="EMBL/GenBank/DDBJ databases">
        <authorList>
            <person name="Chen Y."/>
            <person name="Shah S."/>
            <person name="Dougan E. K."/>
            <person name="Thang M."/>
            <person name="Chan C."/>
        </authorList>
    </citation>
    <scope>NUCLEOTIDE SEQUENCE</scope>
</reference>
<dbReference type="InterPro" id="IPR036940">
    <property type="entry name" value="PI3/4_kinase_cat_sf"/>
</dbReference>
<protein>
    <recommendedName>
        <fullName evidence="4">PI3K/PI4K catalytic domain-containing protein</fullName>
    </recommendedName>
</protein>
<comment type="caution">
    <text evidence="5">The sequence shown here is derived from an EMBL/GenBank/DDBJ whole genome shotgun (WGS) entry which is preliminary data.</text>
</comment>
<dbReference type="SUPFAM" id="SSF56112">
    <property type="entry name" value="Protein kinase-like (PK-like)"/>
    <property type="match status" value="1"/>
</dbReference>
<dbReference type="InterPro" id="IPR011009">
    <property type="entry name" value="Kinase-like_dom_sf"/>
</dbReference>
<dbReference type="AlphaFoldDB" id="A0AA36HVU9"/>
<feature type="domain" description="PI3K/PI4K catalytic" evidence="4">
    <location>
        <begin position="98"/>
        <end position="372"/>
    </location>
</feature>
<evidence type="ECO:0000256" key="1">
    <source>
        <dbReference type="ARBA" id="ARBA00022679"/>
    </source>
</evidence>
<keyword evidence="6" id="KW-1185">Reference proteome</keyword>
<dbReference type="EMBL" id="CAUJNA010000318">
    <property type="protein sequence ID" value="CAJ1375414.1"/>
    <property type="molecule type" value="Genomic_DNA"/>
</dbReference>
<dbReference type="Proteomes" id="UP001178507">
    <property type="component" value="Unassembled WGS sequence"/>
</dbReference>
<feature type="region of interest" description="Disordered" evidence="3">
    <location>
        <begin position="545"/>
        <end position="594"/>
    </location>
</feature>
<sequence>MAACPVQCAQGTCAEQPEAAQANQEGRTTGPAVRADVSGNAGDLLAGLGSASGSREVLPRARSDGPTQWLLEMLCGRKVGETVQFPRVLKVLDHTFTSAFVERDFRTASGAHLLRMYPGGKHFIVKFADVRQEYAMMCALLEMNRRWHEHCVYVCGQPVQTLTYGIVPIGESGGLIEAVSGCRTLRELRRVCRSDPRERVYEALVGDANKLDTLAATTTAYLTACYSLGVRDGHDDNIMLREDGSLFRVDFGFVFGATPEIDTPQTVVARAVTYALGERWLEVVAACGDSLTALTGNSYGSPPALDCLSSVPELEHYLPLARVHTASLSLAGFCQDVSCADQWSFSRAAKNTLREAVQFLRDQTGLGPDLPDDESDKAEAELPQTPGTEPAVDPFTDLNFVLDSGVDLLGLYRAMPEYFACEPEQDLTNWFMTGPVADFVSMAKEGLVKDSHGSGMDSPTIGRYNASMGQMRYGLHPKPGAEMQSSSQDWVASKSISRDILLKLAGSIPQHVRKPALPFPVNVQSAHGHPTMEHHMWGCNQMQQSPGPVDTSNGLSSQHQLARGEEWPSAKTALPVQPLPANDPFARTPDTSPRELSPQLLEVLGPKLQDMVPQGTARAPAQKQSGRMQNSNWVLPASDRFQQCHGMSCAGRSPAPPRAVPARAAVLADWNRTAFVPYH</sequence>
<feature type="compositionally biased region" description="Polar residues" evidence="3">
    <location>
        <begin position="545"/>
        <end position="560"/>
    </location>
</feature>
<dbReference type="Gene3D" id="1.10.1070.11">
    <property type="entry name" value="Phosphatidylinositol 3-/4-kinase, catalytic domain"/>
    <property type="match status" value="1"/>
</dbReference>
<name>A0AA36HVU9_9DINO</name>
<dbReference type="InterPro" id="IPR015433">
    <property type="entry name" value="PI3/4_kinase"/>
</dbReference>
<evidence type="ECO:0000256" key="2">
    <source>
        <dbReference type="ARBA" id="ARBA00022777"/>
    </source>
</evidence>
<dbReference type="GO" id="GO:0005942">
    <property type="term" value="C:phosphatidylinositol 3-kinase complex"/>
    <property type="evidence" value="ECO:0007669"/>
    <property type="project" value="TreeGrafter"/>
</dbReference>
<feature type="region of interest" description="Disordered" evidence="3">
    <location>
        <begin position="364"/>
        <end position="394"/>
    </location>
</feature>
<dbReference type="GO" id="GO:0048015">
    <property type="term" value="P:phosphatidylinositol-mediated signaling"/>
    <property type="evidence" value="ECO:0007669"/>
    <property type="project" value="TreeGrafter"/>
</dbReference>
<dbReference type="GO" id="GO:0005737">
    <property type="term" value="C:cytoplasm"/>
    <property type="evidence" value="ECO:0007669"/>
    <property type="project" value="TreeGrafter"/>
</dbReference>
<evidence type="ECO:0000256" key="3">
    <source>
        <dbReference type="SAM" id="MobiDB-lite"/>
    </source>
</evidence>
<dbReference type="GO" id="GO:0016477">
    <property type="term" value="P:cell migration"/>
    <property type="evidence" value="ECO:0007669"/>
    <property type="project" value="TreeGrafter"/>
</dbReference>
<dbReference type="PANTHER" id="PTHR10048:SF118">
    <property type="entry name" value="PI-3 KINASE"/>
    <property type="match status" value="1"/>
</dbReference>
<gene>
    <name evidence="5" type="ORF">EVOR1521_LOCUS4691</name>
</gene>
<dbReference type="GO" id="GO:0043491">
    <property type="term" value="P:phosphatidylinositol 3-kinase/protein kinase B signal transduction"/>
    <property type="evidence" value="ECO:0007669"/>
    <property type="project" value="TreeGrafter"/>
</dbReference>
<evidence type="ECO:0000313" key="5">
    <source>
        <dbReference type="EMBL" id="CAJ1375414.1"/>
    </source>
</evidence>
<proteinExistence type="predicted"/>
<dbReference type="InterPro" id="IPR000403">
    <property type="entry name" value="PI3/4_kinase_cat_dom"/>
</dbReference>
<dbReference type="SMART" id="SM00146">
    <property type="entry name" value="PI3Kc"/>
    <property type="match status" value="1"/>
</dbReference>
<dbReference type="PANTHER" id="PTHR10048">
    <property type="entry name" value="PHOSPHATIDYLINOSITOL KINASE"/>
    <property type="match status" value="1"/>
</dbReference>
<keyword evidence="2" id="KW-0418">Kinase</keyword>
<dbReference type="GO" id="GO:0035005">
    <property type="term" value="F:1-phosphatidylinositol-4-phosphate 3-kinase activity"/>
    <property type="evidence" value="ECO:0007669"/>
    <property type="project" value="TreeGrafter"/>
</dbReference>
<dbReference type="GO" id="GO:0016303">
    <property type="term" value="F:1-phosphatidylinositol-3-kinase activity"/>
    <property type="evidence" value="ECO:0007669"/>
    <property type="project" value="TreeGrafter"/>
</dbReference>
<dbReference type="PROSITE" id="PS50290">
    <property type="entry name" value="PI3_4_KINASE_3"/>
    <property type="match status" value="1"/>
</dbReference>
<accession>A0AA36HVU9</accession>